<organism evidence="1 2">
    <name type="scientific">Denitrobaculum tricleocarpae</name>
    <dbReference type="NCBI Taxonomy" id="2591009"/>
    <lineage>
        <taxon>Bacteria</taxon>
        <taxon>Pseudomonadati</taxon>
        <taxon>Pseudomonadota</taxon>
        <taxon>Alphaproteobacteria</taxon>
        <taxon>Rhodospirillales</taxon>
        <taxon>Rhodospirillaceae</taxon>
        <taxon>Denitrobaculum</taxon>
    </lineage>
</organism>
<evidence type="ECO:0000313" key="1">
    <source>
        <dbReference type="EMBL" id="TQV83347.1"/>
    </source>
</evidence>
<dbReference type="GO" id="GO:0072344">
    <property type="term" value="P:rescue of stalled ribosome"/>
    <property type="evidence" value="ECO:0007669"/>
    <property type="project" value="InterPro"/>
</dbReference>
<dbReference type="InterPro" id="IPR005589">
    <property type="entry name" value="ArfA"/>
</dbReference>
<comment type="caution">
    <text evidence="1">The sequence shown here is derived from an EMBL/GenBank/DDBJ whole genome shotgun (WGS) entry which is preliminary data.</text>
</comment>
<dbReference type="Proteomes" id="UP000315252">
    <property type="component" value="Unassembled WGS sequence"/>
</dbReference>
<protein>
    <submittedName>
        <fullName evidence="1">Ribosome alternative rescue factor ArfA</fullName>
    </submittedName>
</protein>
<keyword evidence="2" id="KW-1185">Reference proteome</keyword>
<dbReference type="AlphaFoldDB" id="A0A545U1J0"/>
<gene>
    <name evidence="1" type="primary">arfA</name>
    <name evidence="1" type="ORF">FKG95_01745</name>
</gene>
<reference evidence="1 2" key="1">
    <citation type="submission" date="2019-06" db="EMBL/GenBank/DDBJ databases">
        <title>Whole genome sequence for Rhodospirillaceae sp. R148.</title>
        <authorList>
            <person name="Wang G."/>
        </authorList>
    </citation>
    <scope>NUCLEOTIDE SEQUENCE [LARGE SCALE GENOMIC DNA]</scope>
    <source>
        <strain evidence="1 2">R148</strain>
    </source>
</reference>
<accession>A0A545U1J0</accession>
<dbReference type="EMBL" id="VHSH01000001">
    <property type="protein sequence ID" value="TQV83347.1"/>
    <property type="molecule type" value="Genomic_DNA"/>
</dbReference>
<evidence type="ECO:0000313" key="2">
    <source>
        <dbReference type="Proteomes" id="UP000315252"/>
    </source>
</evidence>
<dbReference type="Pfam" id="PF03889">
    <property type="entry name" value="ArfA"/>
    <property type="match status" value="1"/>
</dbReference>
<proteinExistence type="predicted"/>
<name>A0A545U1J0_9PROT</name>
<dbReference type="RefSeq" id="WP_142894554.1">
    <property type="nucleotide sequence ID" value="NZ_ML660052.1"/>
</dbReference>
<sequence>MKRRQRPRRPNPAARELADPKYRKRVIKAKKGKASYTRKGRQAYPDALPFCLIRDAARTTAYNRAIAA</sequence>